<keyword evidence="1" id="KW-0677">Repeat</keyword>
<accession>A0A7S0EUZ0</accession>
<reference evidence="5" key="1">
    <citation type="submission" date="2021-01" db="EMBL/GenBank/DDBJ databases">
        <authorList>
            <person name="Corre E."/>
            <person name="Pelletier E."/>
            <person name="Niang G."/>
            <person name="Scheremetjew M."/>
            <person name="Finn R."/>
            <person name="Kale V."/>
            <person name="Holt S."/>
            <person name="Cochrane G."/>
            <person name="Meng A."/>
            <person name="Brown T."/>
            <person name="Cohen L."/>
        </authorList>
    </citation>
    <scope>NUCLEOTIDE SEQUENCE</scope>
    <source>
        <strain evidence="5">CCMP1374</strain>
    </source>
</reference>
<feature type="region of interest" description="Disordered" evidence="3">
    <location>
        <begin position="292"/>
        <end position="322"/>
    </location>
</feature>
<dbReference type="PROSITE" id="PS00018">
    <property type="entry name" value="EF_HAND_1"/>
    <property type="match status" value="1"/>
</dbReference>
<evidence type="ECO:0000256" key="1">
    <source>
        <dbReference type="ARBA" id="ARBA00022737"/>
    </source>
</evidence>
<evidence type="ECO:0000259" key="4">
    <source>
        <dbReference type="PROSITE" id="PS50222"/>
    </source>
</evidence>
<sequence>MQRKLSVTDGLTILELSDPSSPQPRFSARRTPSATVAPMRVARERRIKHGELAKHQRKLQMSQMHTWLATHSVVAVPTVEISKEYRASLRECFNILDADSGGTINLAELSLAMKALGFSAAACKEAMESGDRDGDGALNFDEFVALLSRVGGGGATSRDSFPFSLVANSYRISKLVDSFNPAKQLAKEARLQQKRDSIIASQRRSSLWSRQGASAADNALPPIAYVRPGGQLTAVVKVANRAKLAAPAADEPSQRKLSKRGVSDRHLALNDAAYGGDASAFITAIPTAAAAAAARKPKKAKGQSEQGRLPAIGDRRGRMTSA</sequence>
<dbReference type="PROSITE" id="PS50222">
    <property type="entry name" value="EF_HAND_2"/>
    <property type="match status" value="1"/>
</dbReference>
<protein>
    <recommendedName>
        <fullName evidence="4">EF-hand domain-containing protein</fullName>
    </recommendedName>
</protein>
<dbReference type="PANTHER" id="PTHR23050">
    <property type="entry name" value="CALCIUM BINDING PROTEIN"/>
    <property type="match status" value="1"/>
</dbReference>
<feature type="compositionally biased region" description="Basic and acidic residues" evidence="3">
    <location>
        <begin position="313"/>
        <end position="322"/>
    </location>
</feature>
<dbReference type="SUPFAM" id="SSF47473">
    <property type="entry name" value="EF-hand"/>
    <property type="match status" value="1"/>
</dbReference>
<dbReference type="Pfam" id="PF13499">
    <property type="entry name" value="EF-hand_7"/>
    <property type="match status" value="1"/>
</dbReference>
<dbReference type="GO" id="GO:0005509">
    <property type="term" value="F:calcium ion binding"/>
    <property type="evidence" value="ECO:0007669"/>
    <property type="project" value="InterPro"/>
</dbReference>
<evidence type="ECO:0000313" key="5">
    <source>
        <dbReference type="EMBL" id="CAD8495587.1"/>
    </source>
</evidence>
<dbReference type="InterPro" id="IPR002048">
    <property type="entry name" value="EF_hand_dom"/>
</dbReference>
<gene>
    <name evidence="5" type="ORF">PANT1444_LOCUS13533</name>
</gene>
<dbReference type="EMBL" id="HBEP01023924">
    <property type="protein sequence ID" value="CAD8495587.1"/>
    <property type="molecule type" value="Transcribed_RNA"/>
</dbReference>
<dbReference type="SMART" id="SM00054">
    <property type="entry name" value="EFh"/>
    <property type="match status" value="2"/>
</dbReference>
<dbReference type="CDD" id="cd00051">
    <property type="entry name" value="EFh"/>
    <property type="match status" value="1"/>
</dbReference>
<dbReference type="InterPro" id="IPR011992">
    <property type="entry name" value="EF-hand-dom_pair"/>
</dbReference>
<dbReference type="InterPro" id="IPR018247">
    <property type="entry name" value="EF_Hand_1_Ca_BS"/>
</dbReference>
<evidence type="ECO:0000256" key="2">
    <source>
        <dbReference type="ARBA" id="ARBA00022837"/>
    </source>
</evidence>
<dbReference type="AlphaFoldDB" id="A0A7S0EUZ0"/>
<feature type="domain" description="EF-hand" evidence="4">
    <location>
        <begin position="118"/>
        <end position="153"/>
    </location>
</feature>
<keyword evidence="2" id="KW-0106">Calcium</keyword>
<dbReference type="InterPro" id="IPR050145">
    <property type="entry name" value="Centrin_CML-like"/>
</dbReference>
<dbReference type="Gene3D" id="1.10.238.10">
    <property type="entry name" value="EF-hand"/>
    <property type="match status" value="1"/>
</dbReference>
<organism evidence="5">
    <name type="scientific">Phaeocystis antarctica</name>
    <dbReference type="NCBI Taxonomy" id="33657"/>
    <lineage>
        <taxon>Eukaryota</taxon>
        <taxon>Haptista</taxon>
        <taxon>Haptophyta</taxon>
        <taxon>Prymnesiophyceae</taxon>
        <taxon>Phaeocystales</taxon>
        <taxon>Phaeocystaceae</taxon>
        <taxon>Phaeocystis</taxon>
    </lineage>
</organism>
<name>A0A7S0EUZ0_9EUKA</name>
<evidence type="ECO:0000256" key="3">
    <source>
        <dbReference type="SAM" id="MobiDB-lite"/>
    </source>
</evidence>
<proteinExistence type="predicted"/>